<dbReference type="GO" id="GO:0043190">
    <property type="term" value="C:ATP-binding cassette (ABC) transporter complex"/>
    <property type="evidence" value="ECO:0007669"/>
    <property type="project" value="InterPro"/>
</dbReference>
<dbReference type="KEGG" id="clf:GJQ69_01430"/>
<evidence type="ECO:0000313" key="8">
    <source>
        <dbReference type="Proteomes" id="UP000501316"/>
    </source>
</evidence>
<evidence type="ECO:0000256" key="1">
    <source>
        <dbReference type="ARBA" id="ARBA00004196"/>
    </source>
</evidence>
<dbReference type="PROSITE" id="PS51257">
    <property type="entry name" value="PROKAR_LIPOPROTEIN"/>
    <property type="match status" value="1"/>
</dbReference>
<evidence type="ECO:0000313" key="7">
    <source>
        <dbReference type="EMBL" id="QKN23265.1"/>
    </source>
</evidence>
<comment type="subcellular location">
    <subcellularLocation>
        <location evidence="1">Cell envelope</location>
    </subcellularLocation>
</comment>
<dbReference type="AlphaFoldDB" id="A0A859DP89"/>
<evidence type="ECO:0000256" key="2">
    <source>
        <dbReference type="ARBA" id="ARBA00005695"/>
    </source>
</evidence>
<evidence type="ECO:0000256" key="3">
    <source>
        <dbReference type="ARBA" id="ARBA00022448"/>
    </source>
</evidence>
<proteinExistence type="inferred from homology"/>
<dbReference type="GO" id="GO:1904680">
    <property type="term" value="F:peptide transmembrane transporter activity"/>
    <property type="evidence" value="ECO:0007669"/>
    <property type="project" value="TreeGrafter"/>
</dbReference>
<dbReference type="PANTHER" id="PTHR30290:SF10">
    <property type="entry name" value="PERIPLASMIC OLIGOPEPTIDE-BINDING PROTEIN-RELATED"/>
    <property type="match status" value="1"/>
</dbReference>
<dbReference type="InterPro" id="IPR000914">
    <property type="entry name" value="SBP_5_dom"/>
</dbReference>
<dbReference type="Gene3D" id="3.40.190.10">
    <property type="entry name" value="Periplasmic binding protein-like II"/>
    <property type="match status" value="1"/>
</dbReference>
<dbReference type="Gene3D" id="3.10.105.10">
    <property type="entry name" value="Dipeptide-binding Protein, Domain 3"/>
    <property type="match status" value="1"/>
</dbReference>
<dbReference type="InterPro" id="IPR030678">
    <property type="entry name" value="Peptide/Ni-bd"/>
</dbReference>
<dbReference type="FunFam" id="3.90.76.10:FF:000001">
    <property type="entry name" value="Oligopeptide ABC transporter substrate-binding protein"/>
    <property type="match status" value="1"/>
</dbReference>
<dbReference type="EMBL" id="CP046051">
    <property type="protein sequence ID" value="QKN23265.1"/>
    <property type="molecule type" value="Genomic_DNA"/>
</dbReference>
<feature type="signal peptide" evidence="5">
    <location>
        <begin position="1"/>
        <end position="21"/>
    </location>
</feature>
<organism evidence="7 8">
    <name type="scientific">Caproicibacterium lactatifermentans</name>
    <dbReference type="NCBI Taxonomy" id="2666138"/>
    <lineage>
        <taxon>Bacteria</taxon>
        <taxon>Bacillati</taxon>
        <taxon>Bacillota</taxon>
        <taxon>Clostridia</taxon>
        <taxon>Eubacteriales</taxon>
        <taxon>Oscillospiraceae</taxon>
        <taxon>Caproicibacterium</taxon>
    </lineage>
</organism>
<dbReference type="PIRSF" id="PIRSF002741">
    <property type="entry name" value="MppA"/>
    <property type="match status" value="1"/>
</dbReference>
<dbReference type="RefSeq" id="WP_086036580.1">
    <property type="nucleotide sequence ID" value="NZ_CP046051.1"/>
</dbReference>
<gene>
    <name evidence="7" type="ORF">GJQ69_01430</name>
</gene>
<keyword evidence="4 5" id="KW-0732">Signal</keyword>
<reference evidence="7 8" key="1">
    <citation type="submission" date="2019-11" db="EMBL/GenBank/DDBJ databases">
        <authorList>
            <person name="Ren C."/>
            <person name="Wang H."/>
            <person name="Xu Y."/>
        </authorList>
    </citation>
    <scope>NUCLEOTIDE SEQUENCE [LARGE SCALE GENOMIC DNA]</scope>
    <source>
        <strain evidence="7 8">LBM 19010</strain>
    </source>
</reference>
<dbReference type="GO" id="GO:0015833">
    <property type="term" value="P:peptide transport"/>
    <property type="evidence" value="ECO:0007669"/>
    <property type="project" value="TreeGrafter"/>
</dbReference>
<evidence type="ECO:0000256" key="4">
    <source>
        <dbReference type="ARBA" id="ARBA00022729"/>
    </source>
</evidence>
<dbReference type="GO" id="GO:0042597">
    <property type="term" value="C:periplasmic space"/>
    <property type="evidence" value="ECO:0007669"/>
    <property type="project" value="UniProtKB-ARBA"/>
</dbReference>
<dbReference type="CDD" id="cd08504">
    <property type="entry name" value="PBP2_OppA"/>
    <property type="match status" value="1"/>
</dbReference>
<protein>
    <recommendedName>
        <fullName evidence="6">Solute-binding protein family 5 domain-containing protein</fullName>
    </recommendedName>
</protein>
<dbReference type="SUPFAM" id="SSF53850">
    <property type="entry name" value="Periplasmic binding protein-like II"/>
    <property type="match status" value="1"/>
</dbReference>
<feature type="chain" id="PRO_5032512565" description="Solute-binding protein family 5 domain-containing protein" evidence="5">
    <location>
        <begin position="22"/>
        <end position="567"/>
    </location>
</feature>
<dbReference type="InterPro" id="IPR039424">
    <property type="entry name" value="SBP_5"/>
</dbReference>
<accession>A0A859DP89</accession>
<dbReference type="Proteomes" id="UP000501316">
    <property type="component" value="Chromosome"/>
</dbReference>
<dbReference type="Pfam" id="PF00496">
    <property type="entry name" value="SBP_bac_5"/>
    <property type="match status" value="1"/>
</dbReference>
<sequence>MNCKISAVLLVAALLTGTLTACTGAGIQSSSVVSRQSASSAGTASAAQVSPAPSSRQSAVRISIGPEPESLDPALSSTEDTDAYCAAAFEGLYKVNAAGKTVLGQAQKAVVSADKKVWTFTLRSDARWSDGTAVKAQDFVYAWRRNIQLADAQQKELFAYLKNGEEILSGSNTDVSSLGAEALDDQTLRVTLASPCELLPQMLMRPVFMPLRSDIVASHNSWDHSPDTFICNGPMKMTQWNVKTNIIYARSSTYYDVSQVNVSILTCMLSEDDETRLSSYDNNETSYISSLPVKYYTRIRERGDMSTSAAGTECLQFNTKVDALSDAQVRKALSLAIDRDTLAVATTGMHFTPAAAFVPTGFVDAGGKNDFRTVGGSCYKVSADDYSANVTSARTLLEQAGYAGGKNFPQLTITVPISSLDSAAANAIAQMWKTQLGISCTVSVQPRKTYQQNCRKGNVQMTISRVTPAYEDPSAYLENFVSDGFGSMTGWKDNTFQAQMTSARRSAAGSTQRYSALHAAEKRLAEEAPAVALFYMPSLSLRDSRLNGIFTTQSGVTYFVYARLFTD</sequence>
<evidence type="ECO:0000256" key="5">
    <source>
        <dbReference type="SAM" id="SignalP"/>
    </source>
</evidence>
<comment type="similarity">
    <text evidence="2">Belongs to the bacterial solute-binding protein 5 family.</text>
</comment>
<dbReference type="Gene3D" id="3.90.76.10">
    <property type="entry name" value="Dipeptide-binding Protein, Domain 1"/>
    <property type="match status" value="1"/>
</dbReference>
<dbReference type="PANTHER" id="PTHR30290">
    <property type="entry name" value="PERIPLASMIC BINDING COMPONENT OF ABC TRANSPORTER"/>
    <property type="match status" value="1"/>
</dbReference>
<evidence type="ECO:0000259" key="6">
    <source>
        <dbReference type="Pfam" id="PF00496"/>
    </source>
</evidence>
<dbReference type="GO" id="GO:0030313">
    <property type="term" value="C:cell envelope"/>
    <property type="evidence" value="ECO:0007669"/>
    <property type="project" value="UniProtKB-SubCell"/>
</dbReference>
<name>A0A859DP89_9FIRM</name>
<feature type="domain" description="Solute-binding protein family 5" evidence="6">
    <location>
        <begin position="106"/>
        <end position="484"/>
    </location>
</feature>
<keyword evidence="3" id="KW-0813">Transport</keyword>